<evidence type="ECO:0000313" key="9">
    <source>
        <dbReference type="Proteomes" id="UP001476247"/>
    </source>
</evidence>
<dbReference type="NCBIfam" id="TIGR01197">
    <property type="entry name" value="nramp"/>
    <property type="match status" value="1"/>
</dbReference>
<proteinExistence type="predicted"/>
<feature type="transmembrane region" description="Helical" evidence="7">
    <location>
        <begin position="383"/>
        <end position="401"/>
    </location>
</feature>
<comment type="caution">
    <text evidence="8">The sequence shown here is derived from an EMBL/GenBank/DDBJ whole genome shotgun (WGS) entry which is preliminary data.</text>
</comment>
<feature type="transmembrane region" description="Helical" evidence="7">
    <location>
        <begin position="448"/>
        <end position="468"/>
    </location>
</feature>
<dbReference type="Pfam" id="PF01566">
    <property type="entry name" value="Nramp"/>
    <property type="match status" value="1"/>
</dbReference>
<protein>
    <submittedName>
        <fullName evidence="8">Uncharacterized protein</fullName>
    </submittedName>
</protein>
<feature type="transmembrane region" description="Helical" evidence="7">
    <location>
        <begin position="203"/>
        <end position="221"/>
    </location>
</feature>
<evidence type="ECO:0000313" key="8">
    <source>
        <dbReference type="EMBL" id="GAA5796484.1"/>
    </source>
</evidence>
<evidence type="ECO:0000256" key="4">
    <source>
        <dbReference type="ARBA" id="ARBA00022989"/>
    </source>
</evidence>
<reference evidence="8 9" key="1">
    <citation type="submission" date="2024-04" db="EMBL/GenBank/DDBJ databases">
        <title>genome sequences of Mucor flavus KT1a and Helicostylum pulchrum KT1b strains isolation_sourced from the surface of a dry-aged beef.</title>
        <authorList>
            <person name="Toyotome T."/>
            <person name="Hosono M."/>
            <person name="Torimaru M."/>
            <person name="Fukuda K."/>
            <person name="Mikami N."/>
        </authorList>
    </citation>
    <scope>NUCLEOTIDE SEQUENCE [LARGE SCALE GENOMIC DNA]</scope>
    <source>
        <strain evidence="8 9">KT1b</strain>
    </source>
</reference>
<accession>A0ABP9XNX9</accession>
<name>A0ABP9XNX9_9FUNG</name>
<feature type="transmembrane region" description="Helical" evidence="7">
    <location>
        <begin position="98"/>
        <end position="121"/>
    </location>
</feature>
<dbReference type="EMBL" id="BAABUJ010000006">
    <property type="protein sequence ID" value="GAA5796484.1"/>
    <property type="molecule type" value="Genomic_DNA"/>
</dbReference>
<dbReference type="PANTHER" id="PTHR11706">
    <property type="entry name" value="SOLUTE CARRIER PROTEIN FAMILY 11 MEMBER"/>
    <property type="match status" value="1"/>
</dbReference>
<organism evidence="8 9">
    <name type="scientific">Helicostylum pulchrum</name>
    <dbReference type="NCBI Taxonomy" id="562976"/>
    <lineage>
        <taxon>Eukaryota</taxon>
        <taxon>Fungi</taxon>
        <taxon>Fungi incertae sedis</taxon>
        <taxon>Mucoromycota</taxon>
        <taxon>Mucoromycotina</taxon>
        <taxon>Mucoromycetes</taxon>
        <taxon>Mucorales</taxon>
        <taxon>Mucorineae</taxon>
        <taxon>Mucoraceae</taxon>
        <taxon>Helicostylum</taxon>
    </lineage>
</organism>
<dbReference type="Proteomes" id="UP001476247">
    <property type="component" value="Unassembled WGS sequence"/>
</dbReference>
<dbReference type="InterPro" id="IPR001046">
    <property type="entry name" value="NRAMP_fam"/>
</dbReference>
<feature type="transmembrane region" description="Helical" evidence="7">
    <location>
        <begin position="241"/>
        <end position="264"/>
    </location>
</feature>
<evidence type="ECO:0000256" key="1">
    <source>
        <dbReference type="ARBA" id="ARBA00004141"/>
    </source>
</evidence>
<comment type="subcellular location">
    <subcellularLocation>
        <location evidence="1">Membrane</location>
        <topology evidence="1">Multi-pass membrane protein</topology>
    </subcellularLocation>
</comment>
<dbReference type="NCBIfam" id="NF037982">
    <property type="entry name" value="Nramp_1"/>
    <property type="match status" value="1"/>
</dbReference>
<evidence type="ECO:0000256" key="7">
    <source>
        <dbReference type="SAM" id="Phobius"/>
    </source>
</evidence>
<evidence type="ECO:0000256" key="2">
    <source>
        <dbReference type="ARBA" id="ARBA00022448"/>
    </source>
</evidence>
<evidence type="ECO:0000256" key="5">
    <source>
        <dbReference type="ARBA" id="ARBA00023136"/>
    </source>
</evidence>
<keyword evidence="9" id="KW-1185">Reference proteome</keyword>
<feature type="transmembrane region" description="Helical" evidence="7">
    <location>
        <begin position="474"/>
        <end position="494"/>
    </location>
</feature>
<gene>
    <name evidence="8" type="ORF">HPULCUR_001856</name>
</gene>
<feature type="compositionally biased region" description="Low complexity" evidence="6">
    <location>
        <begin position="12"/>
        <end position="26"/>
    </location>
</feature>
<dbReference type="PANTHER" id="PTHR11706:SF33">
    <property type="entry name" value="NATURAL RESISTANCE-ASSOCIATED MACROPHAGE PROTEIN 2"/>
    <property type="match status" value="1"/>
</dbReference>
<feature type="transmembrane region" description="Helical" evidence="7">
    <location>
        <begin position="407"/>
        <end position="427"/>
    </location>
</feature>
<keyword evidence="5 7" id="KW-0472">Membrane</keyword>
<feature type="transmembrane region" description="Helical" evidence="7">
    <location>
        <begin position="284"/>
        <end position="313"/>
    </location>
</feature>
<keyword evidence="4 7" id="KW-1133">Transmembrane helix</keyword>
<feature type="compositionally biased region" description="Acidic residues" evidence="6">
    <location>
        <begin position="1"/>
        <end position="11"/>
    </location>
</feature>
<evidence type="ECO:0000256" key="3">
    <source>
        <dbReference type="ARBA" id="ARBA00022692"/>
    </source>
</evidence>
<dbReference type="PRINTS" id="PR00447">
    <property type="entry name" value="NATRESASSCMP"/>
</dbReference>
<evidence type="ECO:0000256" key="6">
    <source>
        <dbReference type="SAM" id="MobiDB-lite"/>
    </source>
</evidence>
<keyword evidence="3 7" id="KW-0812">Transmembrane</keyword>
<feature type="transmembrane region" description="Helical" evidence="7">
    <location>
        <begin position="141"/>
        <end position="166"/>
    </location>
</feature>
<keyword evidence="2" id="KW-0813">Transport</keyword>
<feature type="transmembrane region" description="Helical" evidence="7">
    <location>
        <begin position="172"/>
        <end position="191"/>
    </location>
</feature>
<feature type="region of interest" description="Disordered" evidence="6">
    <location>
        <begin position="1"/>
        <end position="27"/>
    </location>
</feature>
<sequence>MYSQSQEEEEGNSSSTSSQTLLSHGQRSNYKSLDSSYEWNVEVDMKGQVDTGDCTTEKFSFNKLMQYTGPGWLMAIAYLDPGNLESDLQSGAVAGCKLLWLLFWSHAAGLAMQILSARLGVVTQHHLAQLIRKNYSRSLSIIIWLFTQLAIIGSDIQEIIGTAIALKILFGLRIWVGVLITASDTFVFMWLQQYGVRKIEVFFMTLIGVMIGCFWIEMFVSKPNIEMIIKGILIPQIPSEAKVQAVGMVGAVIMPHNMFLHSALVMSRNIGAKPSENKKKEANYYFAIESALALFISYLINLAIVVVFAQVFYKPGETLKSLPGLYDASEALSKTLGKSAKYFWAFGLLAAGQSSTMTGTLAGQYVVEGFLGAIFKKQWHRIALTRAIALVPSMLVAILAVDNFDTMGEFLNVLQSLCLPTAIIPILKLTASTKIMTKTFRNSRVTNIMCWMISFIVIGFNVHLFINYLQELNWPLYAVMFSVTYFSFVVYLIFTPLEIPDTKEAEDTERHRL</sequence>